<dbReference type="SUPFAM" id="SSF56349">
    <property type="entry name" value="DNA breaking-rejoining enzymes"/>
    <property type="match status" value="1"/>
</dbReference>
<gene>
    <name evidence="3" type="ORF">IAB90_00090</name>
</gene>
<dbReference type="AlphaFoldDB" id="A0A9D1DAZ6"/>
<keyword evidence="2" id="KW-1133">Transmembrane helix</keyword>
<evidence type="ECO:0000313" key="3">
    <source>
        <dbReference type="EMBL" id="HIR38759.1"/>
    </source>
</evidence>
<evidence type="ECO:0000256" key="1">
    <source>
        <dbReference type="ARBA" id="ARBA00023125"/>
    </source>
</evidence>
<name>A0A9D1DAZ6_9FIRM</name>
<comment type="caution">
    <text evidence="3">The sequence shown here is derived from an EMBL/GenBank/DDBJ whole genome shotgun (WGS) entry which is preliminary data.</text>
</comment>
<dbReference type="GO" id="GO:0003677">
    <property type="term" value="F:DNA binding"/>
    <property type="evidence" value="ECO:0007669"/>
    <property type="project" value="UniProtKB-KW"/>
</dbReference>
<organism evidence="3 4">
    <name type="scientific">Candidatus Coproplasma stercoripullorum</name>
    <dbReference type="NCBI Taxonomy" id="2840751"/>
    <lineage>
        <taxon>Bacteria</taxon>
        <taxon>Bacillati</taxon>
        <taxon>Bacillota</taxon>
        <taxon>Clostridia</taxon>
        <taxon>Eubacteriales</taxon>
        <taxon>Candidatus Coproplasma</taxon>
    </lineage>
</organism>
<evidence type="ECO:0000256" key="2">
    <source>
        <dbReference type="SAM" id="Phobius"/>
    </source>
</evidence>
<feature type="transmembrane region" description="Helical" evidence="2">
    <location>
        <begin position="167"/>
        <end position="193"/>
    </location>
</feature>
<keyword evidence="2" id="KW-0472">Membrane</keyword>
<sequence length="345" mass="38878">MDKNQKIAAEERPEEERERVVRHTISAEETFTLAKDVFDLRCFFKNIYSNRAVIARRLNLFSLICSLVFTMIYTGYAVYSILTNKMISVGLEIAIYCMLGIYAVFVVLLLLVSAFAGDATTKTVKKYNKALKIFRLCIRVISIAMAIVALAIGSGENTGTLHVALETVLVIFSVIIIVIQAIPLVFGGFTNIARWAVSPAKGKARFSVVLLEWYELVREGAATMHSTSKISPKYIDDINRCIDGFLIPSLGKKYITSIDAKTIYSTVDVLPAELREIAEGIFKRVFEYAEECGYVNHNPTKSMELEDRLEEPEKKPRRTIKSRLMRIGKKLGKSIVKSYLDEDEN</sequence>
<dbReference type="Proteomes" id="UP000824179">
    <property type="component" value="Unassembled WGS sequence"/>
</dbReference>
<reference evidence="3" key="2">
    <citation type="journal article" date="2021" name="PeerJ">
        <title>Extensive microbial diversity within the chicken gut microbiome revealed by metagenomics and culture.</title>
        <authorList>
            <person name="Gilroy R."/>
            <person name="Ravi A."/>
            <person name="Getino M."/>
            <person name="Pursley I."/>
            <person name="Horton D.L."/>
            <person name="Alikhan N.F."/>
            <person name="Baker D."/>
            <person name="Gharbi K."/>
            <person name="Hall N."/>
            <person name="Watson M."/>
            <person name="Adriaenssens E.M."/>
            <person name="Foster-Nyarko E."/>
            <person name="Jarju S."/>
            <person name="Secka A."/>
            <person name="Antonio M."/>
            <person name="Oren A."/>
            <person name="Chaudhuri R.R."/>
            <person name="La Ragione R."/>
            <person name="Hildebrand F."/>
            <person name="Pallen M.J."/>
        </authorList>
    </citation>
    <scope>NUCLEOTIDE SEQUENCE</scope>
    <source>
        <strain evidence="3">ChiW25-3613</strain>
    </source>
</reference>
<keyword evidence="1" id="KW-0238">DNA-binding</keyword>
<proteinExistence type="predicted"/>
<protein>
    <submittedName>
        <fullName evidence="3">Uncharacterized protein</fullName>
    </submittedName>
</protein>
<keyword evidence="2" id="KW-0812">Transmembrane</keyword>
<dbReference type="InterPro" id="IPR011010">
    <property type="entry name" value="DNA_brk_join_enz"/>
</dbReference>
<feature type="transmembrane region" description="Helical" evidence="2">
    <location>
        <begin position="58"/>
        <end position="81"/>
    </location>
</feature>
<evidence type="ECO:0000313" key="4">
    <source>
        <dbReference type="Proteomes" id="UP000824179"/>
    </source>
</evidence>
<feature type="transmembrane region" description="Helical" evidence="2">
    <location>
        <begin position="136"/>
        <end position="155"/>
    </location>
</feature>
<dbReference type="EMBL" id="DVHB01000003">
    <property type="protein sequence ID" value="HIR38759.1"/>
    <property type="molecule type" value="Genomic_DNA"/>
</dbReference>
<dbReference type="InterPro" id="IPR010998">
    <property type="entry name" value="Integrase_recombinase_N"/>
</dbReference>
<accession>A0A9D1DAZ6</accession>
<feature type="transmembrane region" description="Helical" evidence="2">
    <location>
        <begin position="93"/>
        <end position="116"/>
    </location>
</feature>
<reference evidence="3" key="1">
    <citation type="submission" date="2020-10" db="EMBL/GenBank/DDBJ databases">
        <authorList>
            <person name="Gilroy R."/>
        </authorList>
    </citation>
    <scope>NUCLEOTIDE SEQUENCE</scope>
    <source>
        <strain evidence="3">ChiW25-3613</strain>
    </source>
</reference>
<dbReference type="Gene3D" id="1.10.150.130">
    <property type="match status" value="1"/>
</dbReference>